<evidence type="ECO:0000256" key="6">
    <source>
        <dbReference type="RuleBase" id="RU003943"/>
    </source>
</evidence>
<dbReference type="AlphaFoldDB" id="A0A7G5FHE9"/>
<evidence type="ECO:0000256" key="7">
    <source>
        <dbReference type="SAM" id="Phobius"/>
    </source>
</evidence>
<organism evidence="8 9">
    <name type="scientific">Corynebacterium hindlerae</name>
    <dbReference type="NCBI Taxonomy" id="699041"/>
    <lineage>
        <taxon>Bacteria</taxon>
        <taxon>Bacillati</taxon>
        <taxon>Actinomycetota</taxon>
        <taxon>Actinomycetes</taxon>
        <taxon>Mycobacteriales</taxon>
        <taxon>Corynebacteriaceae</taxon>
        <taxon>Corynebacterium</taxon>
    </lineage>
</organism>
<name>A0A7G5FHE9_9CORY</name>
<feature type="transmembrane region" description="Helical" evidence="7">
    <location>
        <begin position="31"/>
        <end position="55"/>
    </location>
</feature>
<evidence type="ECO:0000256" key="2">
    <source>
        <dbReference type="ARBA" id="ARBA00008034"/>
    </source>
</evidence>
<dbReference type="InterPro" id="IPR001626">
    <property type="entry name" value="ABC_TroCD"/>
</dbReference>
<dbReference type="Pfam" id="PF00950">
    <property type="entry name" value="ABC-3"/>
    <property type="match status" value="1"/>
</dbReference>
<dbReference type="EMBL" id="CP059833">
    <property type="protein sequence ID" value="QMV86040.1"/>
    <property type="molecule type" value="Genomic_DNA"/>
</dbReference>
<dbReference type="SUPFAM" id="SSF81345">
    <property type="entry name" value="ABC transporter involved in vitamin B12 uptake, BtuC"/>
    <property type="match status" value="1"/>
</dbReference>
<feature type="transmembrane region" description="Helical" evidence="7">
    <location>
        <begin position="173"/>
        <end position="192"/>
    </location>
</feature>
<keyword evidence="3 6" id="KW-0812">Transmembrane</keyword>
<evidence type="ECO:0000313" key="8">
    <source>
        <dbReference type="EMBL" id="QMV86040.1"/>
    </source>
</evidence>
<keyword evidence="5 7" id="KW-0472">Membrane</keyword>
<gene>
    <name evidence="8" type="ORF">HW450_04805</name>
</gene>
<dbReference type="GO" id="GO:0043190">
    <property type="term" value="C:ATP-binding cassette (ABC) transporter complex"/>
    <property type="evidence" value="ECO:0007669"/>
    <property type="project" value="InterPro"/>
</dbReference>
<feature type="transmembrane region" description="Helical" evidence="7">
    <location>
        <begin position="6"/>
        <end position="24"/>
    </location>
</feature>
<proteinExistence type="inferred from homology"/>
<keyword evidence="9" id="KW-1185">Reference proteome</keyword>
<feature type="transmembrane region" description="Helical" evidence="7">
    <location>
        <begin position="222"/>
        <end position="245"/>
    </location>
</feature>
<protein>
    <submittedName>
        <fullName evidence="8">Metal ABC transporter permease</fullName>
    </submittedName>
</protein>
<dbReference type="InterPro" id="IPR037294">
    <property type="entry name" value="ABC_BtuC-like"/>
</dbReference>
<comment type="similarity">
    <text evidence="2 6">Belongs to the ABC-3 integral membrane protein family.</text>
</comment>
<keyword evidence="6" id="KW-0813">Transport</keyword>
<sequence length="274" mass="28026">MISVLPIVEVTVLGASTAAVGALATMHRKVFFAEAITHATFPGAVLGVVISATVLPQLSTYGQSLCLFLGGFLMCIPLSALMRRLAQVPGISSPAAAGIVLTFGFGLGYFLAKWFQPLPIRVDTFLTGSALTVNRADVTAAGLLLIVVAVACALVWWPLVFRAFDPGVVKHGGTVIDALVLFLICLAVTVAIPAVGTIVPIALLAAPAGVGWALAREPGTFVLISVITGVLMGLIGLTVGVMGGISVGGAIALTGGLLYAIARSAALLWRNARL</sequence>
<dbReference type="PANTHER" id="PTHR30477:SF21">
    <property type="entry name" value="ABC-3 PROTEIN"/>
    <property type="match status" value="1"/>
</dbReference>
<comment type="subcellular location">
    <subcellularLocation>
        <location evidence="6">Cell membrane</location>
        <topology evidence="6">Multi-pass membrane protein</topology>
    </subcellularLocation>
    <subcellularLocation>
        <location evidence="1">Membrane</location>
        <topology evidence="1">Multi-pass membrane protein</topology>
    </subcellularLocation>
</comment>
<feature type="transmembrane region" description="Helical" evidence="7">
    <location>
        <begin position="94"/>
        <end position="112"/>
    </location>
</feature>
<feature type="transmembrane region" description="Helical" evidence="7">
    <location>
        <begin position="251"/>
        <end position="269"/>
    </location>
</feature>
<accession>A0A7G5FHE9</accession>
<keyword evidence="4 7" id="KW-1133">Transmembrane helix</keyword>
<dbReference type="GO" id="GO:0055085">
    <property type="term" value="P:transmembrane transport"/>
    <property type="evidence" value="ECO:0007669"/>
    <property type="project" value="InterPro"/>
</dbReference>
<dbReference type="PANTHER" id="PTHR30477">
    <property type="entry name" value="ABC-TRANSPORTER METAL-BINDING PROTEIN"/>
    <property type="match status" value="1"/>
</dbReference>
<dbReference type="Proteomes" id="UP000515570">
    <property type="component" value="Chromosome"/>
</dbReference>
<feature type="transmembrane region" description="Helical" evidence="7">
    <location>
        <begin position="61"/>
        <end position="82"/>
    </location>
</feature>
<feature type="transmembrane region" description="Helical" evidence="7">
    <location>
        <begin position="138"/>
        <end position="161"/>
    </location>
</feature>
<evidence type="ECO:0000313" key="9">
    <source>
        <dbReference type="Proteomes" id="UP000515570"/>
    </source>
</evidence>
<dbReference type="RefSeq" id="WP_182386855.1">
    <property type="nucleotide sequence ID" value="NZ_CP059833.1"/>
</dbReference>
<dbReference type="Gene3D" id="1.10.3470.10">
    <property type="entry name" value="ABC transporter involved in vitamin B12 uptake, BtuC"/>
    <property type="match status" value="1"/>
</dbReference>
<reference evidence="8 9" key="1">
    <citation type="submission" date="2020-07" db="EMBL/GenBank/DDBJ databases">
        <title>non toxigenic Corynebacterium sp. nov from a clinical source.</title>
        <authorList>
            <person name="Bernier A.-M."/>
            <person name="Bernard K."/>
        </authorList>
    </citation>
    <scope>NUCLEOTIDE SEQUENCE [LARGE SCALE GENOMIC DNA]</scope>
    <source>
        <strain evidence="9">NML 93-0612</strain>
    </source>
</reference>
<evidence type="ECO:0000256" key="1">
    <source>
        <dbReference type="ARBA" id="ARBA00004141"/>
    </source>
</evidence>
<evidence type="ECO:0000256" key="3">
    <source>
        <dbReference type="ARBA" id="ARBA00022692"/>
    </source>
</evidence>
<evidence type="ECO:0000256" key="4">
    <source>
        <dbReference type="ARBA" id="ARBA00022989"/>
    </source>
</evidence>
<evidence type="ECO:0000256" key="5">
    <source>
        <dbReference type="ARBA" id="ARBA00023136"/>
    </source>
</evidence>